<gene>
    <name evidence="2" type="ORF">EZS27_025568</name>
</gene>
<reference evidence="2" key="1">
    <citation type="submission" date="2019-03" db="EMBL/GenBank/DDBJ databases">
        <title>Single cell metagenomics reveals metabolic interactions within the superorganism composed of flagellate Streblomastix strix and complex community of Bacteroidetes bacteria on its surface.</title>
        <authorList>
            <person name="Treitli S.C."/>
            <person name="Kolisko M."/>
            <person name="Husnik F."/>
            <person name="Keeling P."/>
            <person name="Hampl V."/>
        </authorList>
    </citation>
    <scope>NUCLEOTIDE SEQUENCE</scope>
    <source>
        <strain evidence="2">STM</strain>
    </source>
</reference>
<proteinExistence type="predicted"/>
<keyword evidence="1" id="KW-1133">Transmembrane helix</keyword>
<comment type="caution">
    <text evidence="2">The sequence shown here is derived from an EMBL/GenBank/DDBJ whole genome shotgun (WGS) entry which is preliminary data.</text>
</comment>
<keyword evidence="1" id="KW-0472">Membrane</keyword>
<name>A0A5J4QVI2_9ZZZZ</name>
<accession>A0A5J4QVI2</accession>
<organism evidence="2">
    <name type="scientific">termite gut metagenome</name>
    <dbReference type="NCBI Taxonomy" id="433724"/>
    <lineage>
        <taxon>unclassified sequences</taxon>
        <taxon>metagenomes</taxon>
        <taxon>organismal metagenomes</taxon>
    </lineage>
</organism>
<dbReference type="AlphaFoldDB" id="A0A5J4QVI2"/>
<evidence type="ECO:0000313" key="2">
    <source>
        <dbReference type="EMBL" id="KAA6325188.1"/>
    </source>
</evidence>
<dbReference type="EMBL" id="SNRY01002415">
    <property type="protein sequence ID" value="KAA6325188.1"/>
    <property type="molecule type" value="Genomic_DNA"/>
</dbReference>
<keyword evidence="1" id="KW-0812">Transmembrane</keyword>
<feature type="transmembrane region" description="Helical" evidence="1">
    <location>
        <begin position="40"/>
        <end position="60"/>
    </location>
</feature>
<sequence length="94" mass="11094">MFAENLFLDMSDSENYHPTLPEIIVQHTSLPINLFFLPNFFPITMTTRTIYAIIILFLWFPESANETVKEYSRTNPNDCENYQFLPIHTKHLPV</sequence>
<evidence type="ECO:0000256" key="1">
    <source>
        <dbReference type="SAM" id="Phobius"/>
    </source>
</evidence>
<protein>
    <submittedName>
        <fullName evidence="2">Uncharacterized protein</fullName>
    </submittedName>
</protein>